<gene>
    <name evidence="2" type="ORF">M9Y10_041972</name>
</gene>
<name>A0ABR2K5W2_9EUKA</name>
<feature type="compositionally biased region" description="Basic residues" evidence="1">
    <location>
        <begin position="58"/>
        <end position="68"/>
    </location>
</feature>
<comment type="caution">
    <text evidence="2">The sequence shown here is derived from an EMBL/GenBank/DDBJ whole genome shotgun (WGS) entry which is preliminary data.</text>
</comment>
<keyword evidence="3" id="KW-1185">Reference proteome</keyword>
<sequence length="92" mass="10626">MHQAQSFRQLFLAGLGFGCLLLLCFFGERHARVQRQVQQRISGKRQGSHQRREERLLKASRRPPSHLGRRTALQVLPQGELFQSAKYMVPSL</sequence>
<organism evidence="2 3">
    <name type="scientific">Tritrichomonas musculus</name>
    <dbReference type="NCBI Taxonomy" id="1915356"/>
    <lineage>
        <taxon>Eukaryota</taxon>
        <taxon>Metamonada</taxon>
        <taxon>Parabasalia</taxon>
        <taxon>Tritrichomonadida</taxon>
        <taxon>Tritrichomonadidae</taxon>
        <taxon>Tritrichomonas</taxon>
    </lineage>
</organism>
<evidence type="ECO:0000313" key="2">
    <source>
        <dbReference type="EMBL" id="KAK8886508.1"/>
    </source>
</evidence>
<accession>A0ABR2K5W2</accession>
<feature type="region of interest" description="Disordered" evidence="1">
    <location>
        <begin position="37"/>
        <end position="68"/>
    </location>
</feature>
<reference evidence="2 3" key="1">
    <citation type="submission" date="2024-04" db="EMBL/GenBank/DDBJ databases">
        <title>Tritrichomonas musculus Genome.</title>
        <authorList>
            <person name="Alves-Ferreira E."/>
            <person name="Grigg M."/>
            <person name="Lorenzi H."/>
            <person name="Galac M."/>
        </authorList>
    </citation>
    <scope>NUCLEOTIDE SEQUENCE [LARGE SCALE GENOMIC DNA]</scope>
    <source>
        <strain evidence="2 3">EAF2021</strain>
    </source>
</reference>
<evidence type="ECO:0000256" key="1">
    <source>
        <dbReference type="SAM" id="MobiDB-lite"/>
    </source>
</evidence>
<evidence type="ECO:0000313" key="3">
    <source>
        <dbReference type="Proteomes" id="UP001470230"/>
    </source>
</evidence>
<protein>
    <submittedName>
        <fullName evidence="2">Uncharacterized protein</fullName>
    </submittedName>
</protein>
<proteinExistence type="predicted"/>
<dbReference type="Proteomes" id="UP001470230">
    <property type="component" value="Unassembled WGS sequence"/>
</dbReference>
<dbReference type="EMBL" id="JAPFFF010000007">
    <property type="protein sequence ID" value="KAK8886508.1"/>
    <property type="molecule type" value="Genomic_DNA"/>
</dbReference>